<dbReference type="PANTHER" id="PTHR21392">
    <property type="entry name" value="TRNA-URIDINE AMINOCARBOXYPROPYLTRANSFERASE 2"/>
    <property type="match status" value="1"/>
</dbReference>
<gene>
    <name evidence="7" type="ORF">ACFOEK_13445</name>
</gene>
<keyword evidence="4" id="KW-0819">tRNA processing</keyword>
<dbReference type="EMBL" id="JBHRSZ010000005">
    <property type="protein sequence ID" value="MFC3152041.1"/>
    <property type="molecule type" value="Genomic_DNA"/>
</dbReference>
<dbReference type="Pfam" id="PF03942">
    <property type="entry name" value="DTW"/>
    <property type="match status" value="1"/>
</dbReference>
<accession>A0ABV7HH03</accession>
<protein>
    <recommendedName>
        <fullName evidence="1">tRNA-uridine aminocarboxypropyltransferase</fullName>
        <ecNumber evidence="1">2.5.1.25</ecNumber>
    </recommendedName>
</protein>
<dbReference type="InterPro" id="IPR005636">
    <property type="entry name" value="DTW"/>
</dbReference>
<dbReference type="InterPro" id="IPR039262">
    <property type="entry name" value="DTWD2/TAPT"/>
</dbReference>
<dbReference type="RefSeq" id="WP_386721794.1">
    <property type="nucleotide sequence ID" value="NZ_JBHRSZ010000005.1"/>
</dbReference>
<proteinExistence type="inferred from homology"/>
<evidence type="ECO:0000259" key="6">
    <source>
        <dbReference type="SMART" id="SM01144"/>
    </source>
</evidence>
<dbReference type="Proteomes" id="UP001595476">
    <property type="component" value="Unassembled WGS sequence"/>
</dbReference>
<evidence type="ECO:0000256" key="2">
    <source>
        <dbReference type="ARBA" id="ARBA00022679"/>
    </source>
</evidence>
<evidence type="ECO:0000313" key="7">
    <source>
        <dbReference type="EMBL" id="MFC3152041.1"/>
    </source>
</evidence>
<feature type="domain" description="DTW" evidence="6">
    <location>
        <begin position="2"/>
        <end position="200"/>
    </location>
</feature>
<dbReference type="EC" id="2.5.1.25" evidence="1"/>
<evidence type="ECO:0000313" key="8">
    <source>
        <dbReference type="Proteomes" id="UP001595476"/>
    </source>
</evidence>
<keyword evidence="8" id="KW-1185">Reference proteome</keyword>
<evidence type="ECO:0000256" key="3">
    <source>
        <dbReference type="ARBA" id="ARBA00022691"/>
    </source>
</evidence>
<evidence type="ECO:0000256" key="1">
    <source>
        <dbReference type="ARBA" id="ARBA00012386"/>
    </source>
</evidence>
<evidence type="ECO:0000256" key="4">
    <source>
        <dbReference type="ARBA" id="ARBA00022694"/>
    </source>
</evidence>
<dbReference type="PANTHER" id="PTHR21392:SF0">
    <property type="entry name" value="TRNA-URIDINE AMINOCARBOXYPROPYLTRANSFERASE 2"/>
    <property type="match status" value="1"/>
</dbReference>
<name>A0ABV7HH03_9GAMM</name>
<organism evidence="7 8">
    <name type="scientific">Litoribrevibacter euphylliae</name>
    <dbReference type="NCBI Taxonomy" id="1834034"/>
    <lineage>
        <taxon>Bacteria</taxon>
        <taxon>Pseudomonadati</taxon>
        <taxon>Pseudomonadota</taxon>
        <taxon>Gammaproteobacteria</taxon>
        <taxon>Oceanospirillales</taxon>
        <taxon>Oceanospirillaceae</taxon>
        <taxon>Litoribrevibacter</taxon>
    </lineage>
</organism>
<comment type="caution">
    <text evidence="7">The sequence shown here is derived from an EMBL/GenBank/DDBJ whole genome shotgun (WGS) entry which is preliminary data.</text>
</comment>
<dbReference type="SMART" id="SM01144">
    <property type="entry name" value="DTW"/>
    <property type="match status" value="1"/>
</dbReference>
<reference evidence="8" key="1">
    <citation type="journal article" date="2019" name="Int. J. Syst. Evol. Microbiol.">
        <title>The Global Catalogue of Microorganisms (GCM) 10K type strain sequencing project: providing services to taxonomists for standard genome sequencing and annotation.</title>
        <authorList>
            <consortium name="The Broad Institute Genomics Platform"/>
            <consortium name="The Broad Institute Genome Sequencing Center for Infectious Disease"/>
            <person name="Wu L."/>
            <person name="Ma J."/>
        </authorList>
    </citation>
    <scope>NUCLEOTIDE SEQUENCE [LARGE SCALE GENOMIC DNA]</scope>
    <source>
        <strain evidence="8">KCTC 52438</strain>
    </source>
</reference>
<sequence length="202" mass="23397">MSLHYCPDCRLLVSHCICAQRPSCVTGMHWRLLMHPNEANKRNNSGFHVQRLLGAKVRRVYWDRRAQQEMATQAALDGQQPVLLFPKHFAVESAICSDSYLGEWSNRPLMILDATWQQARKMYRQSSWLQSLDVWSLPIEQKQAVPELADFQYRLRKNQATTGCSTIETVAFVTHLLGETAIAEQMLNYFELFQRDDNDPSH</sequence>
<evidence type="ECO:0000256" key="5">
    <source>
        <dbReference type="ARBA" id="ARBA00034489"/>
    </source>
</evidence>
<keyword evidence="2" id="KW-0808">Transferase</keyword>
<comment type="similarity">
    <text evidence="5">Belongs to the TDD superfamily. DTWD2 family.</text>
</comment>
<keyword evidence="3" id="KW-0949">S-adenosyl-L-methionine</keyword>